<feature type="compositionally biased region" description="Polar residues" evidence="1">
    <location>
        <begin position="142"/>
        <end position="152"/>
    </location>
</feature>
<accession>A0A183U1J8</accession>
<keyword evidence="2" id="KW-0812">Transmembrane</keyword>
<reference evidence="3 4" key="2">
    <citation type="submission" date="2018-11" db="EMBL/GenBank/DDBJ databases">
        <authorList>
            <consortium name="Pathogen Informatics"/>
        </authorList>
    </citation>
    <scope>NUCLEOTIDE SEQUENCE [LARGE SCALE GENOMIC DNA]</scope>
</reference>
<keyword evidence="4" id="KW-1185">Reference proteome</keyword>
<gene>
    <name evidence="3" type="ORF">TCNE_LOCUS2368</name>
</gene>
<keyword evidence="2" id="KW-0472">Membrane</keyword>
<dbReference type="AlphaFoldDB" id="A0A183U1J8"/>
<organism evidence="4 5">
    <name type="scientific">Toxocara canis</name>
    <name type="common">Canine roundworm</name>
    <dbReference type="NCBI Taxonomy" id="6265"/>
    <lineage>
        <taxon>Eukaryota</taxon>
        <taxon>Metazoa</taxon>
        <taxon>Ecdysozoa</taxon>
        <taxon>Nematoda</taxon>
        <taxon>Chromadorea</taxon>
        <taxon>Rhabditida</taxon>
        <taxon>Spirurina</taxon>
        <taxon>Ascaridomorpha</taxon>
        <taxon>Ascaridoidea</taxon>
        <taxon>Toxocaridae</taxon>
        <taxon>Toxocara</taxon>
    </lineage>
</organism>
<protein>
    <submittedName>
        <fullName evidence="5">Transmembrane protein</fullName>
    </submittedName>
</protein>
<evidence type="ECO:0000256" key="2">
    <source>
        <dbReference type="SAM" id="Phobius"/>
    </source>
</evidence>
<evidence type="ECO:0000313" key="3">
    <source>
        <dbReference type="EMBL" id="VDM27956.1"/>
    </source>
</evidence>
<feature type="region of interest" description="Disordered" evidence="1">
    <location>
        <begin position="141"/>
        <end position="176"/>
    </location>
</feature>
<reference evidence="5" key="1">
    <citation type="submission" date="2016-06" db="UniProtKB">
        <authorList>
            <consortium name="WormBaseParasite"/>
        </authorList>
    </citation>
    <scope>IDENTIFICATION</scope>
</reference>
<feature type="transmembrane region" description="Helical" evidence="2">
    <location>
        <begin position="16"/>
        <end position="37"/>
    </location>
</feature>
<evidence type="ECO:0000313" key="5">
    <source>
        <dbReference type="WBParaSite" id="TCNE_0000236801-mRNA-1"/>
    </source>
</evidence>
<keyword evidence="2" id="KW-1133">Transmembrane helix</keyword>
<sequence length="184" mass="20147">MEIVSSNLIFRIRRSLLAALAITLLIIVLSILLFLLLSRSEDKHNSNSASVPVIADYDHFEHVMPTTTTIQSTTTAPRPTRKLFTISAAPVVFPWMSEYSEATASVTTQRTSTVDAMNEKKRESMSVPFSISAVPRTVPITPATSTSVQPSTELIGPQPVLDPVMPEEDDDDTPRVSLQTCSIC</sequence>
<evidence type="ECO:0000313" key="4">
    <source>
        <dbReference type="Proteomes" id="UP000050794"/>
    </source>
</evidence>
<dbReference type="Proteomes" id="UP000050794">
    <property type="component" value="Unassembled WGS sequence"/>
</dbReference>
<dbReference type="EMBL" id="UYWY01002318">
    <property type="protein sequence ID" value="VDM27956.1"/>
    <property type="molecule type" value="Genomic_DNA"/>
</dbReference>
<evidence type="ECO:0000256" key="1">
    <source>
        <dbReference type="SAM" id="MobiDB-lite"/>
    </source>
</evidence>
<proteinExistence type="predicted"/>
<dbReference type="WBParaSite" id="TCNE_0000236801-mRNA-1">
    <property type="protein sequence ID" value="TCNE_0000236801-mRNA-1"/>
    <property type="gene ID" value="TCNE_0000236801"/>
</dbReference>
<name>A0A183U1J8_TOXCA</name>